<feature type="domain" description="Ig-like" evidence="2">
    <location>
        <begin position="64"/>
        <end position="158"/>
    </location>
</feature>
<evidence type="ECO:0000313" key="4">
    <source>
        <dbReference type="Proteomes" id="UP001460270"/>
    </source>
</evidence>
<proteinExistence type="predicted"/>
<feature type="compositionally biased region" description="Basic and acidic residues" evidence="1">
    <location>
        <begin position="183"/>
        <end position="194"/>
    </location>
</feature>
<name>A0AAW0NTU7_9GOBI</name>
<dbReference type="InterPro" id="IPR050160">
    <property type="entry name" value="MHC/Immunoglobulin"/>
</dbReference>
<evidence type="ECO:0000313" key="3">
    <source>
        <dbReference type="EMBL" id="KAK7909347.1"/>
    </source>
</evidence>
<dbReference type="PROSITE" id="PS50835">
    <property type="entry name" value="IG_LIKE"/>
    <property type="match status" value="1"/>
</dbReference>
<reference evidence="4" key="1">
    <citation type="submission" date="2024-04" db="EMBL/GenBank/DDBJ databases">
        <title>Salinicola lusitanus LLJ914,a marine bacterium isolated from the Okinawa Trough.</title>
        <authorList>
            <person name="Li J."/>
        </authorList>
    </citation>
    <scope>NUCLEOTIDE SEQUENCE [LARGE SCALE GENOMIC DNA]</scope>
</reference>
<dbReference type="InterPro" id="IPR036179">
    <property type="entry name" value="Ig-like_dom_sf"/>
</dbReference>
<dbReference type="EMBL" id="JBBPFD010000010">
    <property type="protein sequence ID" value="KAK7909347.1"/>
    <property type="molecule type" value="Genomic_DNA"/>
</dbReference>
<dbReference type="InterPro" id="IPR013783">
    <property type="entry name" value="Ig-like_fold"/>
</dbReference>
<accession>A0AAW0NTU7</accession>
<dbReference type="SMART" id="SM00407">
    <property type="entry name" value="IGc1"/>
    <property type="match status" value="1"/>
</dbReference>
<feature type="region of interest" description="Disordered" evidence="1">
    <location>
        <begin position="168"/>
        <end position="194"/>
    </location>
</feature>
<dbReference type="Pfam" id="PF07654">
    <property type="entry name" value="C1-set"/>
    <property type="match status" value="1"/>
</dbReference>
<evidence type="ECO:0000256" key="1">
    <source>
        <dbReference type="SAM" id="MobiDB-lite"/>
    </source>
</evidence>
<dbReference type="Gene3D" id="2.60.40.10">
    <property type="entry name" value="Immunoglobulins"/>
    <property type="match status" value="1"/>
</dbReference>
<dbReference type="PANTHER" id="PTHR19944">
    <property type="entry name" value="MHC CLASS II-RELATED"/>
    <property type="match status" value="1"/>
</dbReference>
<dbReference type="CDD" id="cd00098">
    <property type="entry name" value="IgC1"/>
    <property type="match status" value="1"/>
</dbReference>
<evidence type="ECO:0000259" key="2">
    <source>
        <dbReference type="PROSITE" id="PS50835"/>
    </source>
</evidence>
<keyword evidence="4" id="KW-1185">Reference proteome</keyword>
<dbReference type="InterPro" id="IPR007110">
    <property type="entry name" value="Ig-like_dom"/>
</dbReference>
<protein>
    <recommendedName>
        <fullName evidence="2">Ig-like domain-containing protein</fullName>
    </recommendedName>
</protein>
<feature type="compositionally biased region" description="Low complexity" evidence="1">
    <location>
        <begin position="168"/>
        <end position="180"/>
    </location>
</feature>
<dbReference type="SUPFAM" id="SSF48726">
    <property type="entry name" value="Immunoglobulin"/>
    <property type="match status" value="1"/>
</dbReference>
<comment type="caution">
    <text evidence="3">The sequence shown here is derived from an EMBL/GenBank/DDBJ whole genome shotgun (WGS) entry which is preliminary data.</text>
</comment>
<organism evidence="3 4">
    <name type="scientific">Mugilogobius chulae</name>
    <name type="common">yellowstripe goby</name>
    <dbReference type="NCBI Taxonomy" id="88201"/>
    <lineage>
        <taxon>Eukaryota</taxon>
        <taxon>Metazoa</taxon>
        <taxon>Chordata</taxon>
        <taxon>Craniata</taxon>
        <taxon>Vertebrata</taxon>
        <taxon>Euteleostomi</taxon>
        <taxon>Actinopterygii</taxon>
        <taxon>Neopterygii</taxon>
        <taxon>Teleostei</taxon>
        <taxon>Neoteleostei</taxon>
        <taxon>Acanthomorphata</taxon>
        <taxon>Gobiaria</taxon>
        <taxon>Gobiiformes</taxon>
        <taxon>Gobioidei</taxon>
        <taxon>Gobiidae</taxon>
        <taxon>Gobionellinae</taxon>
        <taxon>Mugilogobius</taxon>
    </lineage>
</organism>
<dbReference type="Proteomes" id="UP001460270">
    <property type="component" value="Unassembled WGS sequence"/>
</dbReference>
<sequence length="194" mass="21985">MVGVDGEVGIYLDRENKVVYADFGDPVDFPILHSLLRMFEVICKANLQLFQDNVKNFSLKLDPPEKPLLYPKNQLIPSEPNTLVCHASGFFPAPVHFYWTKDGLNVTHTASVSQPYPQSDGSFTQISRLDLVPEEGQVYSCGVEHPSLKGERRTRMWSESHITSRTTSVTTCTTHTTSRTHSLKGERRSRMWSK</sequence>
<dbReference type="InterPro" id="IPR003597">
    <property type="entry name" value="Ig_C1-set"/>
</dbReference>
<dbReference type="AlphaFoldDB" id="A0AAW0NTU7"/>
<dbReference type="PANTHER" id="PTHR19944:SF86">
    <property type="entry name" value="HLA CLASS II HISTOCOMPATIBILITY ANTIGEN, DR ALPHA CHAIN"/>
    <property type="match status" value="1"/>
</dbReference>
<gene>
    <name evidence="3" type="ORF">WMY93_014031</name>
</gene>